<dbReference type="AlphaFoldDB" id="A0A2P5BJX8"/>
<evidence type="ECO:0000313" key="2">
    <source>
        <dbReference type="Proteomes" id="UP000237105"/>
    </source>
</evidence>
<accession>A0A2P5BJX8</accession>
<proteinExistence type="predicted"/>
<feature type="non-terminal residue" evidence="1">
    <location>
        <position position="1"/>
    </location>
</feature>
<dbReference type="Proteomes" id="UP000237105">
    <property type="component" value="Unassembled WGS sequence"/>
</dbReference>
<keyword evidence="2" id="KW-1185">Reference proteome</keyword>
<comment type="caution">
    <text evidence="1">The sequence shown here is derived from an EMBL/GenBank/DDBJ whole genome shotgun (WGS) entry which is preliminary data.</text>
</comment>
<reference evidence="2" key="1">
    <citation type="submission" date="2016-06" db="EMBL/GenBank/DDBJ databases">
        <title>Parallel loss of symbiosis genes in relatives of nitrogen-fixing non-legume Parasponia.</title>
        <authorList>
            <person name="Van Velzen R."/>
            <person name="Holmer R."/>
            <person name="Bu F."/>
            <person name="Rutten L."/>
            <person name="Van Zeijl A."/>
            <person name="Liu W."/>
            <person name="Santuari L."/>
            <person name="Cao Q."/>
            <person name="Sharma T."/>
            <person name="Shen D."/>
            <person name="Roswanjaya Y."/>
            <person name="Wardhani T."/>
            <person name="Kalhor M.S."/>
            <person name="Jansen J."/>
            <person name="Van den Hoogen J."/>
            <person name="Gungor B."/>
            <person name="Hartog M."/>
            <person name="Hontelez J."/>
            <person name="Verver J."/>
            <person name="Yang W.-C."/>
            <person name="Schijlen E."/>
            <person name="Repin R."/>
            <person name="Schilthuizen M."/>
            <person name="Schranz E."/>
            <person name="Heidstra R."/>
            <person name="Miyata K."/>
            <person name="Fedorova E."/>
            <person name="Kohlen W."/>
            <person name="Bisseling T."/>
            <person name="Smit S."/>
            <person name="Geurts R."/>
        </authorList>
    </citation>
    <scope>NUCLEOTIDE SEQUENCE [LARGE SCALE GENOMIC DNA]</scope>
    <source>
        <strain evidence="2">cv. WU1-14</strain>
    </source>
</reference>
<gene>
    <name evidence="1" type="ORF">PanWU01x14_232520</name>
</gene>
<evidence type="ECO:0000313" key="1">
    <source>
        <dbReference type="EMBL" id="PON49092.1"/>
    </source>
</evidence>
<protein>
    <submittedName>
        <fullName evidence="1">Uncharacterized protein</fullName>
    </submittedName>
</protein>
<name>A0A2P5BJX8_PARAD</name>
<sequence>FLVELSYTWGFLWTPGQTITRRSSQWQEGGRSLRNGEWLREGKGGRGIF</sequence>
<dbReference type="OrthoDB" id="10343059at2759"/>
<dbReference type="EMBL" id="JXTB01000267">
    <property type="protein sequence ID" value="PON49092.1"/>
    <property type="molecule type" value="Genomic_DNA"/>
</dbReference>
<organism evidence="1 2">
    <name type="scientific">Parasponia andersonii</name>
    <name type="common">Sponia andersonii</name>
    <dbReference type="NCBI Taxonomy" id="3476"/>
    <lineage>
        <taxon>Eukaryota</taxon>
        <taxon>Viridiplantae</taxon>
        <taxon>Streptophyta</taxon>
        <taxon>Embryophyta</taxon>
        <taxon>Tracheophyta</taxon>
        <taxon>Spermatophyta</taxon>
        <taxon>Magnoliopsida</taxon>
        <taxon>eudicotyledons</taxon>
        <taxon>Gunneridae</taxon>
        <taxon>Pentapetalae</taxon>
        <taxon>rosids</taxon>
        <taxon>fabids</taxon>
        <taxon>Rosales</taxon>
        <taxon>Cannabaceae</taxon>
        <taxon>Parasponia</taxon>
    </lineage>
</organism>